<feature type="transmembrane region" description="Helical" evidence="7">
    <location>
        <begin position="256"/>
        <end position="276"/>
    </location>
</feature>
<dbReference type="GO" id="GO:0008137">
    <property type="term" value="F:NADH dehydrogenase (ubiquinone) activity"/>
    <property type="evidence" value="ECO:0007669"/>
    <property type="project" value="InterPro"/>
</dbReference>
<feature type="transmembrane region" description="Helical" evidence="7">
    <location>
        <begin position="426"/>
        <end position="452"/>
    </location>
</feature>
<dbReference type="InterPro" id="IPR010227">
    <property type="entry name" value="NADH_Q_OxRdtase_chainM/4"/>
</dbReference>
<evidence type="ECO:0000256" key="6">
    <source>
        <dbReference type="RuleBase" id="RU000320"/>
    </source>
</evidence>
<dbReference type="AlphaFoldDB" id="A0A286RBQ3"/>
<accession>A0A286RBQ3</accession>
<dbReference type="NCBIfam" id="TIGR01972">
    <property type="entry name" value="NDH_I_M"/>
    <property type="match status" value="1"/>
</dbReference>
<reference evidence="9 10" key="1">
    <citation type="journal article" name="Front. Microbiol.">
        <title>Sugar Metabolism of the First Thermophilic Planctomycete Thermogutta terrifontis: Comparative Genomic and Transcriptomic Approaches.</title>
        <authorList>
            <person name="Elcheninov A.G."/>
            <person name="Menzel P."/>
            <person name="Gudbergsdottir S.R."/>
            <person name="Slesarev A.I."/>
            <person name="Kadnikov V.V."/>
            <person name="Krogh A."/>
            <person name="Bonch-Osmolovskaya E.A."/>
            <person name="Peng X."/>
            <person name="Kublanov I.V."/>
        </authorList>
    </citation>
    <scope>NUCLEOTIDE SEQUENCE [LARGE SCALE GENOMIC DNA]</scope>
    <source>
        <strain evidence="9 10">R1</strain>
    </source>
</reference>
<feature type="transmembrane region" description="Helical" evidence="7">
    <location>
        <begin position="134"/>
        <end position="152"/>
    </location>
</feature>
<keyword evidence="4 7" id="KW-1133">Transmembrane helix</keyword>
<evidence type="ECO:0000313" key="10">
    <source>
        <dbReference type="Proteomes" id="UP000215086"/>
    </source>
</evidence>
<dbReference type="InterPro" id="IPR003918">
    <property type="entry name" value="NADH_UbQ_OxRdtase"/>
</dbReference>
<dbReference type="PANTHER" id="PTHR43507:SF1">
    <property type="entry name" value="NADH-UBIQUINONE OXIDOREDUCTASE CHAIN 4"/>
    <property type="match status" value="1"/>
</dbReference>
<protein>
    <submittedName>
        <fullName evidence="9">NADH-ubiquinone oxidoreductase chain M</fullName>
    </submittedName>
</protein>
<keyword evidence="10" id="KW-1185">Reference proteome</keyword>
<dbReference type="PANTHER" id="PTHR43507">
    <property type="entry name" value="NADH-UBIQUINONE OXIDOREDUCTASE CHAIN 4"/>
    <property type="match status" value="1"/>
</dbReference>
<feature type="transmembrane region" description="Helical" evidence="7">
    <location>
        <begin position="83"/>
        <end position="104"/>
    </location>
</feature>
<dbReference type="EMBL" id="CP018477">
    <property type="protein sequence ID" value="ASV73383.1"/>
    <property type="molecule type" value="Genomic_DNA"/>
</dbReference>
<dbReference type="OrthoDB" id="9811718at2"/>
<comment type="subcellular location">
    <subcellularLocation>
        <location evidence="1">Endomembrane system</location>
        <topology evidence="1">Multi-pass membrane protein</topology>
    </subcellularLocation>
    <subcellularLocation>
        <location evidence="6">Membrane</location>
        <topology evidence="6">Multi-pass membrane protein</topology>
    </subcellularLocation>
</comment>
<keyword evidence="9" id="KW-0830">Ubiquinone</keyword>
<dbReference type="GO" id="GO:0003954">
    <property type="term" value="F:NADH dehydrogenase activity"/>
    <property type="evidence" value="ECO:0007669"/>
    <property type="project" value="TreeGrafter"/>
</dbReference>
<sequence>MGTLLAITVFLPLVGVLLAGQTRESARLVALTVVLVNCLLSGYLVFSYPAGAPSFAVLEVPWWHRSEATLGVRFAVGLDGLSVWLYGLTSLLMITCVLVSWEAVKDSAPAFYRLLLLLYTGMLGVFVARDVLLFYLFFEATLIPLFFLIGIWGHEERRYAAMKFFLFTLAGSVLTFLGLLALVIWNAYASGSGVVTFSIPELTQRLAELRERGQLPLAFQLWVFWALFAGFAVKVPLVPLHTWLPLAHVEAPTAGSVLLAGILLKVGGYGFLRFVLPMVPDATAQVAPWILGLSAIGIIYGALTAFAQRDIKRLIAYSSVSHLGFCMLGVFTLNALGLHGGLLQMINHGLATGGLFAVVGMIYERYHTRKIESFGGLALKLPVLAFFMFVLTFSSIGLPGLNGFAGEFLVLVGMFQRACHVGGWEWAFAVAGTLGVVLGAWYMLTLVGRVFFGALREPPSESVAARDGATAEQSEPREEWHTYSVSAGQHGVRDLSLREVLALAPLVVFIVWIGIQPQFFLSRMTPALKSVQKSLAAPAPAQIADGAVIPGPRQLLGGDVLTGQVTPIAGSEEQLADAVYTEHVTFNRATNHDD</sequence>
<name>A0A286RBQ3_9BACT</name>
<dbReference type="GO" id="GO:0012505">
    <property type="term" value="C:endomembrane system"/>
    <property type="evidence" value="ECO:0007669"/>
    <property type="project" value="UniProtKB-SubCell"/>
</dbReference>
<keyword evidence="5 7" id="KW-0472">Membrane</keyword>
<dbReference type="Proteomes" id="UP000215086">
    <property type="component" value="Chromosome"/>
</dbReference>
<feature type="transmembrane region" description="Helical" evidence="7">
    <location>
        <begin position="342"/>
        <end position="363"/>
    </location>
</feature>
<feature type="transmembrane region" description="Helical" evidence="7">
    <location>
        <begin position="164"/>
        <end position="188"/>
    </location>
</feature>
<dbReference type="KEGG" id="ttf:THTE_0781"/>
<feature type="transmembrane region" description="Helical" evidence="7">
    <location>
        <begin position="111"/>
        <end position="128"/>
    </location>
</feature>
<evidence type="ECO:0000313" key="9">
    <source>
        <dbReference type="EMBL" id="ASV73383.1"/>
    </source>
</evidence>
<dbReference type="GO" id="GO:0015990">
    <property type="term" value="P:electron transport coupled proton transport"/>
    <property type="evidence" value="ECO:0007669"/>
    <property type="project" value="TreeGrafter"/>
</dbReference>
<keyword evidence="3 6" id="KW-0812">Transmembrane</keyword>
<evidence type="ECO:0000256" key="4">
    <source>
        <dbReference type="ARBA" id="ARBA00022989"/>
    </source>
</evidence>
<dbReference type="InterPro" id="IPR001750">
    <property type="entry name" value="ND/Mrp_TM"/>
</dbReference>
<gene>
    <name evidence="9" type="ORF">THTE_0781</name>
</gene>
<feature type="transmembrane region" description="Helical" evidence="7">
    <location>
        <begin position="383"/>
        <end position="406"/>
    </location>
</feature>
<evidence type="ECO:0000259" key="8">
    <source>
        <dbReference type="Pfam" id="PF00361"/>
    </source>
</evidence>
<comment type="similarity">
    <text evidence="2">Belongs to the complex I subunit 4 family.</text>
</comment>
<evidence type="ECO:0000256" key="7">
    <source>
        <dbReference type="SAM" id="Phobius"/>
    </source>
</evidence>
<evidence type="ECO:0000256" key="2">
    <source>
        <dbReference type="ARBA" id="ARBA00009025"/>
    </source>
</evidence>
<feature type="transmembrane region" description="Helical" evidence="7">
    <location>
        <begin position="288"/>
        <end position="307"/>
    </location>
</feature>
<dbReference type="GO" id="GO:0042773">
    <property type="term" value="P:ATP synthesis coupled electron transport"/>
    <property type="evidence" value="ECO:0007669"/>
    <property type="project" value="InterPro"/>
</dbReference>
<dbReference type="GO" id="GO:0048039">
    <property type="term" value="F:ubiquinone binding"/>
    <property type="evidence" value="ECO:0007669"/>
    <property type="project" value="TreeGrafter"/>
</dbReference>
<dbReference type="RefSeq" id="WP_095413999.1">
    <property type="nucleotide sequence ID" value="NZ_CP018477.1"/>
</dbReference>
<proteinExistence type="inferred from homology"/>
<evidence type="ECO:0000256" key="3">
    <source>
        <dbReference type="ARBA" id="ARBA00022692"/>
    </source>
</evidence>
<organism evidence="9 10">
    <name type="scientific">Thermogutta terrifontis</name>
    <dbReference type="NCBI Taxonomy" id="1331910"/>
    <lineage>
        <taxon>Bacteria</taxon>
        <taxon>Pseudomonadati</taxon>
        <taxon>Planctomycetota</taxon>
        <taxon>Planctomycetia</taxon>
        <taxon>Pirellulales</taxon>
        <taxon>Thermoguttaceae</taxon>
        <taxon>Thermogutta</taxon>
    </lineage>
</organism>
<feature type="transmembrane region" description="Helical" evidence="7">
    <location>
        <begin position="222"/>
        <end position="244"/>
    </location>
</feature>
<feature type="transmembrane region" description="Helical" evidence="7">
    <location>
        <begin position="500"/>
        <end position="521"/>
    </location>
</feature>
<evidence type="ECO:0000256" key="1">
    <source>
        <dbReference type="ARBA" id="ARBA00004127"/>
    </source>
</evidence>
<dbReference type="GO" id="GO:0016020">
    <property type="term" value="C:membrane"/>
    <property type="evidence" value="ECO:0007669"/>
    <property type="project" value="UniProtKB-SubCell"/>
</dbReference>
<evidence type="ECO:0000256" key="5">
    <source>
        <dbReference type="ARBA" id="ARBA00023136"/>
    </source>
</evidence>
<feature type="domain" description="NADH:quinone oxidoreductase/Mrp antiporter transmembrane" evidence="8">
    <location>
        <begin position="128"/>
        <end position="418"/>
    </location>
</feature>
<dbReference type="PRINTS" id="PR01437">
    <property type="entry name" value="NUOXDRDTASE4"/>
</dbReference>
<dbReference type="Pfam" id="PF00361">
    <property type="entry name" value="Proton_antipo_M"/>
    <property type="match status" value="1"/>
</dbReference>
<feature type="transmembrane region" description="Helical" evidence="7">
    <location>
        <begin position="314"/>
        <end position="336"/>
    </location>
</feature>